<reference evidence="9 10" key="1">
    <citation type="submission" date="2022-05" db="EMBL/GenBank/DDBJ databases">
        <authorList>
            <consortium name="Genoscope - CEA"/>
            <person name="William W."/>
        </authorList>
    </citation>
    <scope>NUCLEOTIDE SEQUENCE [LARGE SCALE GENOMIC DNA]</scope>
</reference>
<keyword evidence="10" id="KW-1185">Reference proteome</keyword>
<dbReference type="EMBL" id="CALNXJ010000009">
    <property type="protein sequence ID" value="CAH3103355.1"/>
    <property type="molecule type" value="Genomic_DNA"/>
</dbReference>
<protein>
    <recommendedName>
        <fullName evidence="8">AIG1-type G domain-containing protein</fullName>
    </recommendedName>
</protein>
<keyword evidence="6" id="KW-0175">Coiled coil</keyword>
<dbReference type="GO" id="GO:0007267">
    <property type="term" value="P:cell-cell signaling"/>
    <property type="evidence" value="ECO:0007669"/>
    <property type="project" value="InterPro"/>
</dbReference>
<dbReference type="PANTHER" id="PTHR10903:SF184">
    <property type="entry name" value="GTP-BINDING PROTEIN A"/>
    <property type="match status" value="1"/>
</dbReference>
<evidence type="ECO:0000256" key="7">
    <source>
        <dbReference type="SAM" id="MobiDB-lite"/>
    </source>
</evidence>
<dbReference type="CDD" id="cd00081">
    <property type="entry name" value="Hint"/>
    <property type="match status" value="1"/>
</dbReference>
<gene>
    <name evidence="9" type="ORF">PMEA_00035088</name>
</gene>
<dbReference type="InterPro" id="IPR027417">
    <property type="entry name" value="P-loop_NTPase"/>
</dbReference>
<accession>A0AAU9W418</accession>
<dbReference type="InterPro" id="IPR006703">
    <property type="entry name" value="G_AIG1"/>
</dbReference>
<dbReference type="Proteomes" id="UP001159428">
    <property type="component" value="Unassembled WGS sequence"/>
</dbReference>
<dbReference type="InterPro" id="IPR045058">
    <property type="entry name" value="GIMA/IAN/Toc"/>
</dbReference>
<dbReference type="PROSITE" id="PS51720">
    <property type="entry name" value="G_AIG1"/>
    <property type="match status" value="1"/>
</dbReference>
<evidence type="ECO:0000259" key="8">
    <source>
        <dbReference type="PROSITE" id="PS51720"/>
    </source>
</evidence>
<sequence>MMNIPAHISPTLCLGRTFDSETLSARADISSSNDKPPKSMNINKFSFKYQVVKSSQDVNNLLDISGELSLQIKAKLVNVKGAWQYLKENKVQEGRTNLLAVMKCTTLVETIEDPLKVRDDVSSGEFLHSLGTHYVRSVTYGFEMVASLTFKSSSESSRNQIKGRAEGKLGVSGGADVGLKAALHKLSTECSNVSDISIRYYATDLPDQLPTTMDGLVSLIEDFPSRLKDINDGKGIPMQFELQPVNSVIPNAKAYIQQQVLTSDIEDLESRFDDLQNTQALVEVYLEDKEDEGVEEFCSEVMELQQKFKEAIKAINSVNGPKKIKECREAYKKVRGGRDIKGKFNREWKKILKKKEPKATIELPSGDPLTIVLFGKTGTGKSATGNSILGRKHFKASPSGSSETKECDASKREDERVVTVIDTPGIMDTAPVFTMKSMTEMIVSRGGSHKVILRELTKVFVMSPKGLDAIIITLNYGGRFGCEDAEALKIFKSFFGTEALAYMILILTHGDQAARNAMERDVSIEDEKKSFIASLPPWVLQFVKEIGERTVLFDNTLDPREKPDDCKKQVSKLLQIIDEVRKQRGPLIHRLTSVSNEVLEEHIKKAMDESGITKQEEAICQKEEEIKRLLEDKDKSDTEKRDLEKRFVRLKKEYVELEAVKKRLTEDVEHAQFSDGLLESGPLTAMVLAKSGIGGGTRSGGSSSDGGTSSNGGFFSFFGGCYPGSAIIYDSNSRARPIESLQVGDKVLTITKNGIKSDTVITFIHRQPEIVEEFLKIVTKKKKILPITADHLLFVELMGQATAIPARDVKIGDTVYVRGSHGSEKDLVQSISTVYEKGAYAPVTLSGTILVNDVHTSCYFDVLSHEWSHRAMSIARALHHVSPSMMRRISAIGEKDGFPGWCRLAHTMLTLLD</sequence>
<dbReference type="GO" id="GO:0016540">
    <property type="term" value="P:protein autoprocessing"/>
    <property type="evidence" value="ECO:0007669"/>
    <property type="project" value="InterPro"/>
</dbReference>
<feature type="coiled-coil region" evidence="6">
    <location>
        <begin position="626"/>
        <end position="667"/>
    </location>
</feature>
<keyword evidence="2" id="KW-0217">Developmental protein</keyword>
<evidence type="ECO:0000313" key="9">
    <source>
        <dbReference type="EMBL" id="CAH3103355.1"/>
    </source>
</evidence>
<name>A0AAU9W418_9CNID</name>
<evidence type="ECO:0000256" key="1">
    <source>
        <dbReference type="ARBA" id="ARBA00008535"/>
    </source>
</evidence>
<dbReference type="Pfam" id="PF04548">
    <property type="entry name" value="AIG1"/>
    <property type="match status" value="1"/>
</dbReference>
<comment type="caution">
    <text evidence="9">The sequence shown here is derived from an EMBL/GenBank/DDBJ whole genome shotgun (WGS) entry which is preliminary data.</text>
</comment>
<evidence type="ECO:0000256" key="2">
    <source>
        <dbReference type="ARBA" id="ARBA00022473"/>
    </source>
</evidence>
<dbReference type="InterPro" id="IPR003587">
    <property type="entry name" value="Hint_dom_N"/>
</dbReference>
<dbReference type="InterPro" id="IPR036844">
    <property type="entry name" value="Hint_dom_sf"/>
</dbReference>
<comment type="similarity">
    <text evidence="1">Belongs to the TRAFAC class TrmE-Era-EngA-EngB-Septin-like GTPase superfamily. AIG1/Toc34/Toc159-like paraseptin GTPase family. IAN subfamily.</text>
</comment>
<evidence type="ECO:0000256" key="5">
    <source>
        <dbReference type="ARBA" id="ARBA00023134"/>
    </source>
</evidence>
<dbReference type="Gene3D" id="2.170.16.10">
    <property type="entry name" value="Hedgehog/Intein (Hint) domain"/>
    <property type="match status" value="1"/>
</dbReference>
<dbReference type="FunFam" id="3.40.50.300:FF:000840">
    <property type="entry name" value="Immune-associated nucleotide-binding protein 9"/>
    <property type="match status" value="1"/>
</dbReference>
<dbReference type="AlphaFoldDB" id="A0AAU9W418"/>
<dbReference type="PANTHER" id="PTHR10903">
    <property type="entry name" value="GTPASE, IMAP FAMILY MEMBER-RELATED"/>
    <property type="match status" value="1"/>
</dbReference>
<dbReference type="SMART" id="SM00306">
    <property type="entry name" value="HintN"/>
    <property type="match status" value="1"/>
</dbReference>
<evidence type="ECO:0000256" key="4">
    <source>
        <dbReference type="ARBA" id="ARBA00022741"/>
    </source>
</evidence>
<dbReference type="SUPFAM" id="SSF52540">
    <property type="entry name" value="P-loop containing nucleoside triphosphate hydrolases"/>
    <property type="match status" value="1"/>
</dbReference>
<evidence type="ECO:0000313" key="10">
    <source>
        <dbReference type="Proteomes" id="UP001159428"/>
    </source>
</evidence>
<dbReference type="GO" id="GO:0005525">
    <property type="term" value="F:GTP binding"/>
    <property type="evidence" value="ECO:0007669"/>
    <property type="project" value="UniProtKB-KW"/>
</dbReference>
<dbReference type="Pfam" id="PF01079">
    <property type="entry name" value="Hint"/>
    <property type="match status" value="1"/>
</dbReference>
<organism evidence="9 10">
    <name type="scientific">Pocillopora meandrina</name>
    <dbReference type="NCBI Taxonomy" id="46732"/>
    <lineage>
        <taxon>Eukaryota</taxon>
        <taxon>Metazoa</taxon>
        <taxon>Cnidaria</taxon>
        <taxon>Anthozoa</taxon>
        <taxon>Hexacorallia</taxon>
        <taxon>Scleractinia</taxon>
        <taxon>Astrocoeniina</taxon>
        <taxon>Pocilloporidae</taxon>
        <taxon>Pocillopora</taxon>
    </lineage>
</organism>
<keyword evidence="5" id="KW-0342">GTP-binding</keyword>
<proteinExistence type="inferred from homology"/>
<keyword evidence="4" id="KW-0547">Nucleotide-binding</keyword>
<feature type="region of interest" description="Disordered" evidence="7">
    <location>
        <begin position="392"/>
        <end position="411"/>
    </location>
</feature>
<evidence type="ECO:0000256" key="6">
    <source>
        <dbReference type="SAM" id="Coils"/>
    </source>
</evidence>
<dbReference type="SUPFAM" id="SSF51294">
    <property type="entry name" value="Hedgehog/intein (Hint) domain"/>
    <property type="match status" value="1"/>
</dbReference>
<feature type="domain" description="AIG1-type G" evidence="8">
    <location>
        <begin position="366"/>
        <end position="603"/>
    </location>
</feature>
<dbReference type="Gene3D" id="3.40.50.300">
    <property type="entry name" value="P-loop containing nucleotide triphosphate hydrolases"/>
    <property type="match status" value="1"/>
</dbReference>
<dbReference type="InterPro" id="IPR001657">
    <property type="entry name" value="Hedgehog"/>
</dbReference>
<dbReference type="PRINTS" id="PR00632">
    <property type="entry name" value="SONICHHOG"/>
</dbReference>
<dbReference type="InterPro" id="IPR001767">
    <property type="entry name" value="Hedgehog_Hint"/>
</dbReference>
<keyword evidence="3" id="KW-0732">Signal</keyword>
<evidence type="ECO:0000256" key="3">
    <source>
        <dbReference type="ARBA" id="ARBA00022729"/>
    </source>
</evidence>